<dbReference type="NCBIfam" id="TIGR00378">
    <property type="entry name" value="cax"/>
    <property type="match status" value="1"/>
</dbReference>
<keyword evidence="6 9" id="KW-1133">Transmembrane helix</keyword>
<keyword evidence="4 9" id="KW-0812">Transmembrane</keyword>
<evidence type="ECO:0000313" key="12">
    <source>
        <dbReference type="Proteomes" id="UP001642484"/>
    </source>
</evidence>
<dbReference type="EMBL" id="CAXAMN010002381">
    <property type="protein sequence ID" value="CAK8999409.1"/>
    <property type="molecule type" value="Genomic_DNA"/>
</dbReference>
<evidence type="ECO:0000256" key="8">
    <source>
        <dbReference type="ARBA" id="ARBA00023136"/>
    </source>
</evidence>
<keyword evidence="12" id="KW-1185">Reference proteome</keyword>
<feature type="domain" description="Sodium/calcium exchanger membrane region" evidence="10">
    <location>
        <begin position="21"/>
        <end position="174"/>
    </location>
</feature>
<dbReference type="InterPro" id="IPR004713">
    <property type="entry name" value="CaH_exchang"/>
</dbReference>
<reference evidence="11 12" key="1">
    <citation type="submission" date="2024-02" db="EMBL/GenBank/DDBJ databases">
        <authorList>
            <person name="Chen Y."/>
            <person name="Shah S."/>
            <person name="Dougan E. K."/>
            <person name="Thang M."/>
            <person name="Chan C."/>
        </authorList>
    </citation>
    <scope>NUCLEOTIDE SEQUENCE [LARGE SCALE GENOMIC DNA]</scope>
</reference>
<organism evidence="11 12">
    <name type="scientific">Durusdinium trenchii</name>
    <dbReference type="NCBI Taxonomy" id="1381693"/>
    <lineage>
        <taxon>Eukaryota</taxon>
        <taxon>Sar</taxon>
        <taxon>Alveolata</taxon>
        <taxon>Dinophyceae</taxon>
        <taxon>Suessiales</taxon>
        <taxon>Symbiodiniaceae</taxon>
        <taxon>Durusdinium</taxon>
    </lineage>
</organism>
<comment type="caution">
    <text evidence="9">Lacks conserved residue(s) required for the propagation of feature annotation.</text>
</comment>
<dbReference type="InterPro" id="IPR044880">
    <property type="entry name" value="NCX_ion-bd_dom_sf"/>
</dbReference>
<dbReference type="SUPFAM" id="SSF52540">
    <property type="entry name" value="P-loop containing nucleoside triphosphate hydrolases"/>
    <property type="match status" value="1"/>
</dbReference>
<keyword evidence="7 9" id="KW-0406">Ion transport</keyword>
<feature type="transmembrane region" description="Helical" evidence="9">
    <location>
        <begin position="123"/>
        <end position="142"/>
    </location>
</feature>
<accession>A0ABP0IDF2</accession>
<evidence type="ECO:0000256" key="9">
    <source>
        <dbReference type="RuleBase" id="RU365028"/>
    </source>
</evidence>
<evidence type="ECO:0000256" key="1">
    <source>
        <dbReference type="ARBA" id="ARBA00004127"/>
    </source>
</evidence>
<feature type="transmembrane region" description="Helical" evidence="9">
    <location>
        <begin position="78"/>
        <end position="103"/>
    </location>
</feature>
<dbReference type="InterPro" id="IPR004837">
    <property type="entry name" value="NaCa_Exmemb"/>
</dbReference>
<evidence type="ECO:0000256" key="7">
    <source>
        <dbReference type="ARBA" id="ARBA00023065"/>
    </source>
</evidence>
<keyword evidence="9" id="KW-0050">Antiport</keyword>
<feature type="transmembrane region" description="Helical" evidence="9">
    <location>
        <begin position="154"/>
        <end position="172"/>
    </location>
</feature>
<feature type="transmembrane region" description="Helical" evidence="9">
    <location>
        <begin position="277"/>
        <end position="302"/>
    </location>
</feature>
<comment type="similarity">
    <text evidence="9">Belongs to the Ca(2+):cation antiporter (CaCA) (TC 2.A.19) family.</text>
</comment>
<protein>
    <recommendedName>
        <fullName evidence="10">Sodium/calcium exchanger membrane region domain-containing protein</fullName>
    </recommendedName>
</protein>
<evidence type="ECO:0000256" key="2">
    <source>
        <dbReference type="ARBA" id="ARBA00022448"/>
    </source>
</evidence>
<keyword evidence="2 9" id="KW-0813">Transport</keyword>
<dbReference type="Gene3D" id="3.40.50.300">
    <property type="entry name" value="P-loop containing nucleotide triphosphate hydrolases"/>
    <property type="match status" value="1"/>
</dbReference>
<gene>
    <name evidence="11" type="ORF">CCMP2556_LOCUS5643</name>
</gene>
<keyword evidence="3 9" id="KW-0109">Calcium transport</keyword>
<evidence type="ECO:0000256" key="5">
    <source>
        <dbReference type="ARBA" id="ARBA00022837"/>
    </source>
</evidence>
<feature type="transmembrane region" description="Helical" evidence="9">
    <location>
        <begin position="338"/>
        <end position="357"/>
    </location>
</feature>
<dbReference type="InterPro" id="IPR027417">
    <property type="entry name" value="P-loop_NTPase"/>
</dbReference>
<sequence>MLVSCVPLGFVANAMQLQPAYIFFCNFLAIIPLAWIIGKSTEDLSTAVGQTMGGLLNASFGNLVEMLLCVSGIRRNQVVVVQCTLLGSILSNLLLVMGCAFFLGGLRYPVQKFSQPGAATQCSLMALSVFTIGLPTLYAKILQESAEFEHMLEVSRWASLFLLMTYAAYLYFQLGTHQALFDSGEEEEEEPDLSPCFAAVVLAIATVLTSYSTDFLIDTLQRFATVSKFRRADSIEGTVEKFDLSQEFIGIILLPIIGNAAEHYTAITVAMRNKMDLALGVAAGSSCQMALLVTPFTVLVGWAYGRDMSLDFHSFQLAVLFIAVFLTEGILNDGSSNWLEGLLLLVTYVILAILYFFEGQFPHEFPETAVPSVRSLPSSRLKGGRRRKALGISIENPAGEDTTAPPLQKLTELPLPNWLAEAIRWEQLDEAATASAIQAQLLPIVLAGENAILVSEAKSGAEAFVYLMLASLQVSDQDPLTEEEPGPIALVLADTQDTSASIADAAKKLFQYSDGETTGVKRAANLSGGGVSCREATGDDR</sequence>
<dbReference type="Pfam" id="PF01699">
    <property type="entry name" value="Na_Ca_ex"/>
    <property type="match status" value="2"/>
</dbReference>
<keyword evidence="8 9" id="KW-0472">Membrane</keyword>
<feature type="transmembrane region" description="Helical" evidence="9">
    <location>
        <begin position="20"/>
        <end position="38"/>
    </location>
</feature>
<comment type="caution">
    <text evidence="11">The sequence shown here is derived from an EMBL/GenBank/DDBJ whole genome shotgun (WGS) entry which is preliminary data.</text>
</comment>
<keyword evidence="5 9" id="KW-0106">Calcium</keyword>
<evidence type="ECO:0000256" key="6">
    <source>
        <dbReference type="ARBA" id="ARBA00022989"/>
    </source>
</evidence>
<evidence type="ECO:0000313" key="11">
    <source>
        <dbReference type="EMBL" id="CAK8999409.1"/>
    </source>
</evidence>
<feature type="transmembrane region" description="Helical" evidence="9">
    <location>
        <begin position="314"/>
        <end position="331"/>
    </location>
</feature>
<name>A0ABP0IDF2_9DINO</name>
<proteinExistence type="inferred from homology"/>
<dbReference type="PANTHER" id="PTHR31503:SF22">
    <property type="entry name" value="VACUOLAR CALCIUM ION TRANSPORTER"/>
    <property type="match status" value="1"/>
</dbReference>
<comment type="subcellular location">
    <subcellularLocation>
        <location evidence="1">Endomembrane system</location>
        <topology evidence="1">Multi-pass membrane protein</topology>
    </subcellularLocation>
</comment>
<dbReference type="InterPro" id="IPR004798">
    <property type="entry name" value="CAX-like"/>
</dbReference>
<evidence type="ECO:0000259" key="10">
    <source>
        <dbReference type="Pfam" id="PF01699"/>
    </source>
</evidence>
<dbReference type="PANTHER" id="PTHR31503">
    <property type="entry name" value="VACUOLAR CALCIUM ION TRANSPORTER"/>
    <property type="match status" value="1"/>
</dbReference>
<feature type="domain" description="Sodium/calcium exchanger membrane region" evidence="10">
    <location>
        <begin position="198"/>
        <end position="354"/>
    </location>
</feature>
<evidence type="ECO:0000256" key="4">
    <source>
        <dbReference type="ARBA" id="ARBA00022692"/>
    </source>
</evidence>
<dbReference type="Proteomes" id="UP001642484">
    <property type="component" value="Unassembled WGS sequence"/>
</dbReference>
<dbReference type="Gene3D" id="1.20.1420.30">
    <property type="entry name" value="NCX, central ion-binding region"/>
    <property type="match status" value="1"/>
</dbReference>
<evidence type="ECO:0000256" key="3">
    <source>
        <dbReference type="ARBA" id="ARBA00022568"/>
    </source>
</evidence>